<dbReference type="EMBL" id="JAPDRQ010000175">
    <property type="protein sequence ID" value="KAJ9652957.1"/>
    <property type="molecule type" value="Genomic_DNA"/>
</dbReference>
<dbReference type="Proteomes" id="UP001172386">
    <property type="component" value="Unassembled WGS sequence"/>
</dbReference>
<evidence type="ECO:0000313" key="1">
    <source>
        <dbReference type="EMBL" id="KAJ9652957.1"/>
    </source>
</evidence>
<protein>
    <submittedName>
        <fullName evidence="1">Uncharacterized protein</fullName>
    </submittedName>
</protein>
<gene>
    <name evidence="1" type="ORF">H2198_007825</name>
</gene>
<evidence type="ECO:0000313" key="2">
    <source>
        <dbReference type="Proteomes" id="UP001172386"/>
    </source>
</evidence>
<name>A0ACC2ZZ28_9EURO</name>
<reference evidence="1" key="1">
    <citation type="submission" date="2022-10" db="EMBL/GenBank/DDBJ databases">
        <title>Culturing micro-colonial fungi from biological soil crusts in the Mojave desert and describing Neophaeococcomyces mojavensis, and introducing the new genera and species Taxawa tesnikishii.</title>
        <authorList>
            <person name="Kurbessoian T."/>
            <person name="Stajich J.E."/>
        </authorList>
    </citation>
    <scope>NUCLEOTIDE SEQUENCE</scope>
    <source>
        <strain evidence="1">JES_112</strain>
    </source>
</reference>
<keyword evidence="2" id="KW-1185">Reference proteome</keyword>
<organism evidence="1 2">
    <name type="scientific">Neophaeococcomyces mojaviensis</name>
    <dbReference type="NCBI Taxonomy" id="3383035"/>
    <lineage>
        <taxon>Eukaryota</taxon>
        <taxon>Fungi</taxon>
        <taxon>Dikarya</taxon>
        <taxon>Ascomycota</taxon>
        <taxon>Pezizomycotina</taxon>
        <taxon>Eurotiomycetes</taxon>
        <taxon>Chaetothyriomycetidae</taxon>
        <taxon>Chaetothyriales</taxon>
        <taxon>Chaetothyriales incertae sedis</taxon>
        <taxon>Neophaeococcomyces</taxon>
    </lineage>
</organism>
<sequence>MSTHHEDLLVQDAQADRTTSSMPEDKATPPQPKSKQERIRDNQRRSRARRQEYLADLERRLSDCQLTCREANIQRAAFLELQIENTRLRELLSLAGVNDDFVEHYVSEAVAQSGQFPRETNPSLRQIKPKIATMEPARILTNNVQEVPSSRALTRGAVPINTNTADTRLPDTNVPSTPTSTYISSTPFPLPTMSEMTTPTTAPDWLYQQASSLSTQQSCDFYCDTFQVAAKGSTKIADESSVLCSVAQHMIDQFELSPQEMEQVKAKLATGFCRPSYPGAGCAVNNQTLFQILNELSARYS</sequence>
<comment type="caution">
    <text evidence="1">The sequence shown here is derived from an EMBL/GenBank/DDBJ whole genome shotgun (WGS) entry which is preliminary data.</text>
</comment>
<proteinExistence type="predicted"/>
<accession>A0ACC2ZZ28</accession>